<dbReference type="Proteomes" id="UP001221898">
    <property type="component" value="Unassembled WGS sequence"/>
</dbReference>
<keyword evidence="4" id="KW-1185">Reference proteome</keyword>
<sequence>MVLTPLEPMSPQRQALMNSRCYQLSEADCWDLPVDYTKIKRVDDDDLKEPDDLDPFQDILEERQYPWRGDRPQPQAQIHPVQRGQEGADNSIWLSPS</sequence>
<reference evidence="3" key="1">
    <citation type="journal article" date="2023" name="Science">
        <title>Genome structures resolve the early diversification of teleost fishes.</title>
        <authorList>
            <person name="Parey E."/>
            <person name="Louis A."/>
            <person name="Montfort J."/>
            <person name="Bouchez O."/>
            <person name="Roques C."/>
            <person name="Iampietro C."/>
            <person name="Lluch J."/>
            <person name="Castinel A."/>
            <person name="Donnadieu C."/>
            <person name="Desvignes T."/>
            <person name="Floi Bucao C."/>
            <person name="Jouanno E."/>
            <person name="Wen M."/>
            <person name="Mejri S."/>
            <person name="Dirks R."/>
            <person name="Jansen H."/>
            <person name="Henkel C."/>
            <person name="Chen W.J."/>
            <person name="Zahm M."/>
            <person name="Cabau C."/>
            <person name="Klopp C."/>
            <person name="Thompson A.W."/>
            <person name="Robinson-Rechavi M."/>
            <person name="Braasch I."/>
            <person name="Lecointre G."/>
            <person name="Bobe J."/>
            <person name="Postlethwait J.H."/>
            <person name="Berthelot C."/>
            <person name="Roest Crollius H."/>
            <person name="Guiguen Y."/>
        </authorList>
    </citation>
    <scope>NUCLEOTIDE SEQUENCE</scope>
    <source>
        <strain evidence="3">NC1722</strain>
    </source>
</reference>
<gene>
    <name evidence="3" type="ORF">AAFF_G00306610</name>
</gene>
<evidence type="ECO:0000313" key="4">
    <source>
        <dbReference type="Proteomes" id="UP001221898"/>
    </source>
</evidence>
<feature type="domain" description="Myelin transcription factor 1" evidence="2">
    <location>
        <begin position="2"/>
        <end position="74"/>
    </location>
</feature>
<proteinExistence type="predicted"/>
<evidence type="ECO:0000313" key="3">
    <source>
        <dbReference type="EMBL" id="KAJ8371625.1"/>
    </source>
</evidence>
<accession>A0AAD7R8N6</accession>
<comment type="caution">
    <text evidence="3">The sequence shown here is derived from an EMBL/GenBank/DDBJ whole genome shotgun (WGS) entry which is preliminary data.</text>
</comment>
<evidence type="ECO:0000256" key="1">
    <source>
        <dbReference type="SAM" id="MobiDB-lite"/>
    </source>
</evidence>
<dbReference type="AlphaFoldDB" id="A0AAD7R8N6"/>
<protein>
    <recommendedName>
        <fullName evidence="2">Myelin transcription factor 1 domain-containing protein</fullName>
    </recommendedName>
</protein>
<dbReference type="InterPro" id="IPR013681">
    <property type="entry name" value="Myelin_TF"/>
</dbReference>
<dbReference type="EMBL" id="JAINUG010000440">
    <property type="protein sequence ID" value="KAJ8371625.1"/>
    <property type="molecule type" value="Genomic_DNA"/>
</dbReference>
<evidence type="ECO:0000259" key="2">
    <source>
        <dbReference type="Pfam" id="PF08474"/>
    </source>
</evidence>
<name>A0AAD7R8N6_9TELE</name>
<feature type="region of interest" description="Disordered" evidence="1">
    <location>
        <begin position="66"/>
        <end position="97"/>
    </location>
</feature>
<dbReference type="Pfam" id="PF08474">
    <property type="entry name" value="MYT1"/>
    <property type="match status" value="1"/>
</dbReference>
<organism evidence="3 4">
    <name type="scientific">Aldrovandia affinis</name>
    <dbReference type="NCBI Taxonomy" id="143900"/>
    <lineage>
        <taxon>Eukaryota</taxon>
        <taxon>Metazoa</taxon>
        <taxon>Chordata</taxon>
        <taxon>Craniata</taxon>
        <taxon>Vertebrata</taxon>
        <taxon>Euteleostomi</taxon>
        <taxon>Actinopterygii</taxon>
        <taxon>Neopterygii</taxon>
        <taxon>Teleostei</taxon>
        <taxon>Notacanthiformes</taxon>
        <taxon>Halosauridae</taxon>
        <taxon>Aldrovandia</taxon>
    </lineage>
</organism>